<dbReference type="Gene3D" id="2.40.10.10">
    <property type="entry name" value="Trypsin-like serine proteases"/>
    <property type="match status" value="2"/>
</dbReference>
<keyword evidence="26" id="KW-0693">Viral RNA replication</keyword>
<evidence type="ECO:0000259" key="37">
    <source>
        <dbReference type="PROSITE" id="PS51194"/>
    </source>
</evidence>
<evidence type="ECO:0000256" key="17">
    <source>
        <dbReference type="ARBA" id="ARBA00022670"/>
    </source>
</evidence>
<evidence type="ECO:0000256" key="15">
    <source>
        <dbReference type="ARBA" id="ARBA00022581"/>
    </source>
</evidence>
<dbReference type="Gene3D" id="3.90.70.150">
    <property type="entry name" value="Helper component proteinase"/>
    <property type="match status" value="1"/>
</dbReference>
<feature type="active site" description="For helper component proteinase activity" evidence="32">
    <location>
        <position position="780"/>
    </location>
</feature>
<evidence type="ECO:0000259" key="39">
    <source>
        <dbReference type="PROSITE" id="PS51744"/>
    </source>
</evidence>
<dbReference type="SUPFAM" id="SSF50494">
    <property type="entry name" value="Trypsin-like serine proteases"/>
    <property type="match status" value="1"/>
</dbReference>
<dbReference type="GO" id="GO:0044161">
    <property type="term" value="C:host cell cytoplasmic vesicle"/>
    <property type="evidence" value="ECO:0007669"/>
    <property type="project" value="UniProtKB-SubCell"/>
</dbReference>
<evidence type="ECO:0000256" key="13">
    <source>
        <dbReference type="ARBA" id="ARBA00022561"/>
    </source>
</evidence>
<dbReference type="InterPro" id="IPR001592">
    <property type="entry name" value="Poty_coat"/>
</dbReference>
<keyword evidence="8" id="KW-0696">RNA-directed RNA polymerase</keyword>
<dbReference type="InterPro" id="IPR007094">
    <property type="entry name" value="RNA-dir_pol_PSvirus"/>
</dbReference>
<dbReference type="InterPro" id="IPR001456">
    <property type="entry name" value="HC-pro"/>
</dbReference>
<dbReference type="InterPro" id="IPR043128">
    <property type="entry name" value="Rev_trsase/Diguanyl_cyclase"/>
</dbReference>
<evidence type="ECO:0000256" key="9">
    <source>
        <dbReference type="ARBA" id="ARBA00022488"/>
    </source>
</evidence>
<dbReference type="InterPro" id="IPR001730">
    <property type="entry name" value="Potyv_NIa-pro_dom"/>
</dbReference>
<dbReference type="GO" id="GO:0019029">
    <property type="term" value="C:helical viral capsid"/>
    <property type="evidence" value="ECO:0007669"/>
    <property type="project" value="UniProtKB-KW"/>
</dbReference>
<dbReference type="Pfam" id="PF08440">
    <property type="entry name" value="Poty_PP"/>
    <property type="match status" value="1"/>
</dbReference>
<keyword evidence="17" id="KW-0645">Protease</keyword>
<keyword evidence="21" id="KW-0378">Hydrolase</keyword>
<comment type="function">
    <text evidence="31">Mediates the cap-independent, EIF4E-dependent translation of viral genomic RNAs. Binds to the cap-binding site of host EIF4E and thus interferes with the host EIF4E-dependent mRNA export and translation. VPg-RNA directly binds EIF4E and is a template for transcription. Also forms trimeric complexes with EIF4E-EIF4G, which are templates for translation.</text>
</comment>
<dbReference type="PROSITE" id="PS51744">
    <property type="entry name" value="HC_PRO_CPD"/>
    <property type="match status" value="1"/>
</dbReference>
<feature type="domain" description="Peptidase C6" evidence="39">
    <location>
        <begin position="699"/>
        <end position="821"/>
    </location>
</feature>
<dbReference type="Pfam" id="PF13608">
    <property type="entry name" value="Potyvirid-P3"/>
    <property type="match status" value="1"/>
</dbReference>
<keyword evidence="15" id="KW-0945">Host-virus interaction</keyword>
<dbReference type="Pfam" id="PF00680">
    <property type="entry name" value="RdRP_1"/>
    <property type="match status" value="1"/>
</dbReference>
<protein>
    <recommendedName>
        <fullName evidence="6">Genome polyprotein</fullName>
    </recommendedName>
</protein>
<evidence type="ECO:0000259" key="38">
    <source>
        <dbReference type="PROSITE" id="PS51436"/>
    </source>
</evidence>
<feature type="domain" description="Helicase ATP-binding" evidence="36">
    <location>
        <begin position="1293"/>
        <end position="1445"/>
    </location>
</feature>
<dbReference type="PROSITE" id="PS51192">
    <property type="entry name" value="HELICASE_ATP_BIND_1"/>
    <property type="match status" value="1"/>
</dbReference>
<evidence type="ECO:0000256" key="32">
    <source>
        <dbReference type="PROSITE-ProRule" id="PRU01080"/>
    </source>
</evidence>
<dbReference type="PRINTS" id="PR00966">
    <property type="entry name" value="NIAPOTYPTASE"/>
</dbReference>
<keyword evidence="20" id="KW-0547">Nucleotide-binding</keyword>
<keyword evidence="11" id="KW-0191">Covalent protein-RNA linkage</keyword>
<feature type="domain" description="Peptidase S30" evidence="40">
    <location>
        <begin position="219"/>
        <end position="364"/>
    </location>
</feature>
<evidence type="ECO:0000256" key="16">
    <source>
        <dbReference type="ARBA" id="ARBA00022632"/>
    </source>
</evidence>
<evidence type="ECO:0000256" key="22">
    <source>
        <dbReference type="ARBA" id="ARBA00022806"/>
    </source>
</evidence>
<comment type="catalytic activity">
    <reaction evidence="1">
        <text>Hydrolyzes glutaminyl bonds, and activity is further restricted by preferences for the amino acids in P6 - P1' that vary with the species of potyvirus, e.g. Glu-Xaa-Xaa-Tyr-Xaa-Gln-|-(Ser or Gly) for the enzyme from tobacco etch virus. The natural substrate is the viral polyprotein, but other proteins and oligopeptides containing the appropriate consensus sequence are also cleaved.</text>
        <dbReference type="EC" id="3.4.22.44"/>
    </reaction>
</comment>
<dbReference type="GeneID" id="41701989"/>
<feature type="transmembrane region" description="Helical" evidence="34">
    <location>
        <begin position="1079"/>
        <end position="1100"/>
    </location>
</feature>
<dbReference type="KEGG" id="vg:41701989"/>
<keyword evidence="9" id="KW-1036">Host cytoplasmic vesicle</keyword>
<evidence type="ECO:0000256" key="20">
    <source>
        <dbReference type="ARBA" id="ARBA00022741"/>
    </source>
</evidence>
<reference evidence="41 42" key="1">
    <citation type="journal article" date="2018" name="Arch. Virol.">
        <title>Virome analysis of lily plants reveals a new potyvirus.</title>
        <authorList>
            <person name="Li Y."/>
            <person name="Jia A."/>
            <person name="Qiao Y."/>
            <person name="Xiang J."/>
            <person name="Zhang Y."/>
            <person name="Wang W."/>
        </authorList>
    </citation>
    <scope>NUCLEOTIDE SEQUENCE [LARGE SCALE GENOMIC DNA]</scope>
    <source>
        <strain evidence="41">Lily-bua</strain>
    </source>
</reference>
<keyword evidence="34" id="KW-1133">Transmembrane helix</keyword>
<dbReference type="Pfam" id="PF00767">
    <property type="entry name" value="Poty_coat"/>
    <property type="match status" value="1"/>
</dbReference>
<evidence type="ECO:0000256" key="26">
    <source>
        <dbReference type="ARBA" id="ARBA00022953"/>
    </source>
</evidence>
<evidence type="ECO:0000256" key="2">
    <source>
        <dbReference type="ARBA" id="ARBA00001848"/>
    </source>
</evidence>
<evidence type="ECO:0000259" key="40">
    <source>
        <dbReference type="PROSITE" id="PS51871"/>
    </source>
</evidence>
<evidence type="ECO:0000256" key="7">
    <source>
        <dbReference type="ARBA" id="ARBA00022463"/>
    </source>
</evidence>
<evidence type="ECO:0000256" key="33">
    <source>
        <dbReference type="RuleBase" id="RU003351"/>
    </source>
</evidence>
<evidence type="ECO:0000256" key="10">
    <source>
        <dbReference type="ARBA" id="ARBA00022497"/>
    </source>
</evidence>
<dbReference type="GO" id="GO:0039694">
    <property type="term" value="P:viral RNA genome replication"/>
    <property type="evidence" value="ECO:0007669"/>
    <property type="project" value="InterPro"/>
</dbReference>
<dbReference type="Pfam" id="PF00863">
    <property type="entry name" value="Peptidase_C4"/>
    <property type="match status" value="1"/>
</dbReference>
<evidence type="ECO:0000256" key="25">
    <source>
        <dbReference type="ARBA" id="ARBA00022844"/>
    </source>
</evidence>
<evidence type="ECO:0000259" key="35">
    <source>
        <dbReference type="PROSITE" id="PS50507"/>
    </source>
</evidence>
<dbReference type="Pfam" id="PF00271">
    <property type="entry name" value="Helicase_C"/>
    <property type="match status" value="1"/>
</dbReference>
<dbReference type="SUPFAM" id="SSF52540">
    <property type="entry name" value="P-loop containing nucleoside triphosphate hydrolases"/>
    <property type="match status" value="2"/>
</dbReference>
<evidence type="ECO:0000256" key="27">
    <source>
        <dbReference type="ARBA" id="ARBA00023280"/>
    </source>
</evidence>
<evidence type="ECO:0000256" key="4">
    <source>
        <dbReference type="ARBA" id="ARBA00004328"/>
    </source>
</evidence>
<dbReference type="InterPro" id="IPR031159">
    <property type="entry name" value="HC_PRO_CPD_dom"/>
</dbReference>
<feature type="active site" description="For helper component proteinase activity" evidence="32">
    <location>
        <position position="707"/>
    </location>
</feature>
<dbReference type="GO" id="GO:0003723">
    <property type="term" value="F:RNA binding"/>
    <property type="evidence" value="ECO:0007669"/>
    <property type="project" value="InterPro"/>
</dbReference>
<accession>A0A2R3TWU3</accession>
<organism evidence="41 42">
    <name type="scientific">Lily yellow mosaic virus</name>
    <dbReference type="NCBI Taxonomy" id="2136283"/>
    <lineage>
        <taxon>Viruses</taxon>
        <taxon>Riboviria</taxon>
        <taxon>Orthornavirae</taxon>
        <taxon>Pisuviricota</taxon>
        <taxon>Stelpaviricetes</taxon>
        <taxon>Patatavirales</taxon>
        <taxon>Potyviridae</taxon>
        <taxon>Potyvirus</taxon>
        <taxon>Potyvirus yililii</taxon>
        <taxon>Lily virus Y</taxon>
    </lineage>
</organism>
<evidence type="ECO:0000256" key="1">
    <source>
        <dbReference type="ARBA" id="ARBA00000785"/>
    </source>
</evidence>
<name>A0A2R3TWU3_9POTV</name>
<evidence type="ECO:0000256" key="8">
    <source>
        <dbReference type="ARBA" id="ARBA00022484"/>
    </source>
</evidence>
<dbReference type="EMBL" id="MF543013">
    <property type="protein sequence ID" value="AVQ05260.1"/>
    <property type="molecule type" value="Genomic_RNA"/>
</dbReference>
<proteinExistence type="inferred from homology"/>
<feature type="domain" description="RdRp catalytic" evidence="35">
    <location>
        <begin position="2583"/>
        <end position="2706"/>
    </location>
</feature>
<dbReference type="PROSITE" id="PS51436">
    <property type="entry name" value="POTYVIRUS_NIA_PRO"/>
    <property type="match status" value="1"/>
</dbReference>
<evidence type="ECO:0000256" key="34">
    <source>
        <dbReference type="SAM" id="Phobius"/>
    </source>
</evidence>
<keyword evidence="7" id="KW-0941">Suppressor of RNA silencing</keyword>
<evidence type="ECO:0000256" key="6">
    <source>
        <dbReference type="ARBA" id="ARBA00020107"/>
    </source>
</evidence>
<evidence type="ECO:0000259" key="36">
    <source>
        <dbReference type="PROSITE" id="PS51192"/>
    </source>
</evidence>
<keyword evidence="25" id="KW-0946">Virion</keyword>
<evidence type="ECO:0000256" key="18">
    <source>
        <dbReference type="ARBA" id="ARBA00022679"/>
    </source>
</evidence>
<evidence type="ECO:0000256" key="31">
    <source>
        <dbReference type="ARBA" id="ARBA00045403"/>
    </source>
</evidence>
<dbReference type="GO" id="GO:0006351">
    <property type="term" value="P:DNA-templated transcription"/>
    <property type="evidence" value="ECO:0007669"/>
    <property type="project" value="InterPro"/>
</dbReference>
<dbReference type="Proteomes" id="UP000290297">
    <property type="component" value="Segment"/>
</dbReference>
<dbReference type="Pfam" id="PF01577">
    <property type="entry name" value="Peptidase_S30"/>
    <property type="match status" value="1"/>
</dbReference>
<evidence type="ECO:0000313" key="41">
    <source>
        <dbReference type="EMBL" id="AVQ05260.1"/>
    </source>
</evidence>
<keyword evidence="34" id="KW-0472">Membrane</keyword>
<dbReference type="GO" id="GO:0042025">
    <property type="term" value="C:host cell nucleus"/>
    <property type="evidence" value="ECO:0007669"/>
    <property type="project" value="UniProtKB-SubCell"/>
</dbReference>
<dbReference type="InterPro" id="IPR013648">
    <property type="entry name" value="PP_Potyviridae"/>
</dbReference>
<keyword evidence="24" id="KW-0067">ATP-binding</keyword>
<comment type="subcellular location">
    <subcellularLocation>
        <location evidence="30">Host cytoplasmic vesicle</location>
    </subcellularLocation>
    <subcellularLocation>
        <location evidence="3">Host nucleus</location>
    </subcellularLocation>
    <subcellularLocation>
        <location evidence="4">Virion</location>
    </subcellularLocation>
</comment>
<dbReference type="InterPro" id="IPR014001">
    <property type="entry name" value="Helicase_ATP-bd"/>
</dbReference>
<dbReference type="GO" id="GO:0003968">
    <property type="term" value="F:RNA-directed RNA polymerase activity"/>
    <property type="evidence" value="ECO:0007669"/>
    <property type="project" value="UniProtKB-KW"/>
</dbReference>
<keyword evidence="10" id="KW-1139">Helical capsid protein</keyword>
<keyword evidence="18" id="KW-0808">Transferase</keyword>
<dbReference type="InterPro" id="IPR001650">
    <property type="entry name" value="Helicase_C-like"/>
</dbReference>
<feature type="domain" description="Peptidase C4" evidence="38">
    <location>
        <begin position="2100"/>
        <end position="2318"/>
    </location>
</feature>
<evidence type="ECO:0000256" key="30">
    <source>
        <dbReference type="ARBA" id="ARBA00034108"/>
    </source>
</evidence>
<evidence type="ECO:0000256" key="3">
    <source>
        <dbReference type="ARBA" id="ARBA00004147"/>
    </source>
</evidence>
<evidence type="ECO:0000256" key="19">
    <source>
        <dbReference type="ARBA" id="ARBA00022695"/>
    </source>
</evidence>
<evidence type="ECO:0000313" key="42">
    <source>
        <dbReference type="Proteomes" id="UP000290297"/>
    </source>
</evidence>
<dbReference type="PANTHER" id="PTHR43519">
    <property type="entry name" value="ATP-DEPENDENT RNA HELICASE HRPB"/>
    <property type="match status" value="1"/>
</dbReference>
<dbReference type="GO" id="GO:0016818">
    <property type="term" value="F:hydrolase activity, acting on acid anhydrides, in phosphorus-containing anhydrides"/>
    <property type="evidence" value="ECO:0007669"/>
    <property type="project" value="InterPro"/>
</dbReference>
<dbReference type="PROSITE" id="PS51871">
    <property type="entry name" value="PV_P1_PRO"/>
    <property type="match status" value="1"/>
</dbReference>
<dbReference type="InterPro" id="IPR042308">
    <property type="entry name" value="HC_PRO_CPD_sf"/>
</dbReference>
<dbReference type="SMART" id="SM00490">
    <property type="entry name" value="HELICc"/>
    <property type="match status" value="1"/>
</dbReference>
<dbReference type="GO" id="GO:0004386">
    <property type="term" value="F:helicase activity"/>
    <property type="evidence" value="ECO:0007669"/>
    <property type="project" value="UniProtKB-KW"/>
</dbReference>
<dbReference type="GO" id="GO:0005524">
    <property type="term" value="F:ATP binding"/>
    <property type="evidence" value="ECO:0007669"/>
    <property type="project" value="UniProtKB-KW"/>
</dbReference>
<dbReference type="InterPro" id="IPR001205">
    <property type="entry name" value="RNA-dir_pol_C"/>
</dbReference>
<dbReference type="GO" id="GO:0052170">
    <property type="term" value="P:symbiont-mediated suppression of host innate immune response"/>
    <property type="evidence" value="ECO:0007669"/>
    <property type="project" value="UniProtKB-KW"/>
</dbReference>
<dbReference type="PANTHER" id="PTHR43519:SF1">
    <property type="entry name" value="ATP-DEPENDENT RNA HELICASE HRPB"/>
    <property type="match status" value="1"/>
</dbReference>
<comment type="similarity">
    <text evidence="5 33">Belongs to the potyviridae genome polyprotein family.</text>
</comment>
<comment type="catalytic activity">
    <reaction evidence="2">
        <text>Hydrolyzes a Gly-|-Gly bond at its own C-terminus, commonly in the sequence -Tyr-Xaa-Val-Gly-|-Gly, in the processing of the potyviral polyprotein.</text>
        <dbReference type="EC" id="3.4.22.45"/>
    </reaction>
</comment>
<dbReference type="InterPro" id="IPR043504">
    <property type="entry name" value="Peptidase_S1_PA_chymotrypsin"/>
</dbReference>
<dbReference type="PROSITE" id="PS51194">
    <property type="entry name" value="HELICASE_CTER"/>
    <property type="match status" value="1"/>
</dbReference>
<keyword evidence="13" id="KW-0167">Capsid protein</keyword>
<dbReference type="GO" id="GO:0004197">
    <property type="term" value="F:cysteine-type endopeptidase activity"/>
    <property type="evidence" value="ECO:0007669"/>
    <property type="project" value="InterPro"/>
</dbReference>
<evidence type="ECO:0000256" key="24">
    <source>
        <dbReference type="ARBA" id="ARBA00022840"/>
    </source>
</evidence>
<dbReference type="InterPro" id="IPR002540">
    <property type="entry name" value="Pept_S30_P1_potyvir"/>
</dbReference>
<keyword evidence="34" id="KW-0812">Transmembrane</keyword>
<keyword evidence="12" id="KW-0597">Phosphoprotein</keyword>
<keyword evidence="27" id="KW-0899">Viral immunoevasion</keyword>
<comment type="function">
    <text evidence="28">Involved in aphid transmission, cell-to-cell and systemis movement, encapsidation of the viral RNA and in the regulation of viral RNA amplification.</text>
</comment>
<dbReference type="InterPro" id="IPR011545">
    <property type="entry name" value="DEAD/DEAH_box_helicase_dom"/>
</dbReference>
<evidence type="ECO:0000256" key="28">
    <source>
        <dbReference type="ARBA" id="ARBA00029405"/>
    </source>
</evidence>
<evidence type="ECO:0000256" key="12">
    <source>
        <dbReference type="ARBA" id="ARBA00022553"/>
    </source>
</evidence>
<dbReference type="InterPro" id="IPR009003">
    <property type="entry name" value="Peptidase_S1_PA"/>
</dbReference>
<dbReference type="InterPro" id="IPR039560">
    <property type="entry name" value="Potyvirid-P3"/>
</dbReference>
<evidence type="ECO:0000256" key="21">
    <source>
        <dbReference type="ARBA" id="ARBA00022801"/>
    </source>
</evidence>
<evidence type="ECO:0000256" key="5">
    <source>
        <dbReference type="ARBA" id="ARBA00006064"/>
    </source>
</evidence>
<sequence>MGKTTQHNTTKHKQTHKLSLSLCNLQQSTRSIGTCNFSTTNSMAAMIVFGSVTTDVLAKTGFSVGGKKEKFHVAPQVIPTPPMVTKNPFAVTAEANRQFGERMVRTYEERVQRCFQGLEAACAKRVAVSGPIKVVTRPGGAWVARALTEKELKNKQRVLAINARLAELEPKLDVDHIVEHITVRDDQPKRRVNIVERAYPPLKYKRDEKKRSALPNAQHMTTAELDQFILTLRNVCSAYQLPVDLIQSRKRVNRLEFHTELNGMVRPFTFVTLKHMNGVRACVDVVETPILRTLAPLLAVELKPDEVRTLSRGSSGLIFKVKGYTQEVDGRECDYFIMRGRIGDDLLDARQRLSKRDLRVIEDYSAADLFWRGFTQRFQRDKPTITTHECQSNLKVVDCGEIAGLLTQTLAPCGRITCISCMNELQGLTRQEYGDLIAPRVQQAIEFINQQHTAFIHVETLLTSLLRGLRMDNPNTDGGVEIYKLIGDRTEEPFSSILAINSTLMNCGSASNQDFGAATHHLLKLAQYMKNRTSIIASNDLKHFRNKRSAKTYFNADLMRDNQLDANGNFLWGKRAYHARRFFENYFDMVDPSGGYEKYIDRINKNGARRLAIGKLIVSTNFEAMRAQLVGEPVSKHPITEECISRKGDTYYYPGCCITNEDGTPYESELELPTKHHLVVGNTGEPKYIGLPQNPALQMYISKNGYCYINIFLAMLINVSEQDAKAFTKMVRDVMMPKLGEWPTLEDVATACSQLAIFYPDTRSAELPRILVDHTHKVLHVLDSYGSVSAGYHILKANTVNQFIKFALNDLRSPLKRYIVGGTPNTTQMQVELKWLLKGIYSPRVMKRIIEAEPYMLMLALVSPSILMAMFNSGSLEKAIEMWIRKDQHIANIMIMLSILSMRVSVAKSLQLQHAIIQAKARELLEATDKTFIVSHSIYTVQQLLQQLVESRATDMVLEEQGFTAYKESTLELVEKSYKDELAGHWKELTLCGKFAYIKQSFKLRRQYSQYSDPTSVQDSIGKCPEFVSSLLGKTRQKVRERFRAGKACVRNTITRCIGYTVCGALSSIRFAFPDFMFIVNTTAVISALLSAIVSICIIIQKYRNMKIKCAEAQDDAQAQKVTIHYDALRYRLRRLPTKEQFMDYLRTTDDSAYSWFSDTTEDEFKFQHKGKSLVNLERIIALFTLALMIVDPDRSDGVYKLLTKLKSVITTATQEPMRFQSLDDIQDIGLEKNLTIDFDISSEDTQIYKQSDITFDSWWNHQIEQNRVISHYRTEGHFMEFTRDRAASVANEIAHGAHNDILLRGAVGSGKSTGLPFHLCTKGKVLLLEPTRPLAENVHKQLRGAPFHVNPTLRMRGTSLFGSTPIVIMTTGFALHYYANNAHELKDVQFVIFDECHVLDANAIAFRSLLHEYTYTGKIIKASATPPGREVEFATQKPVKLKIEENLSMQQFVTNLGTGANSDVTNDGDNILVYVASYMEVDTLSKALLEKGYRVTKVDGRTMKSGATEIITSGTSTKKHFVVATNIIENGVTLDIDVVVDFGMKVMPEVDTDNRTVWYKKVSISYGERIQRLGRVGRLKEGTALRIGATERGLQNIPQSVATEAAFLCFTYGLPVMTSGVSTAILSECTILQAKTMLQFELPIYFMVHYVWFDGSMHPAVYNLLKSYKLRDSDTLLGKTAIPSRGVRQWFTAREYALRGIRMALDDHVKVPFFTREVPDKLLGSLHEVVEKHKRDAQFGTISGASVTKIAYTLQTDVHSISRTVCILDKLIEREMEKQAHFSNLASTSCSSPTFSLVSIVNAIRSRHTADYTKENLVTLHRVRNQLLEFRNIRHDVNLSKVIQDYDALECLEFQSLETMSAHLQLRGHWNKSLITHDIVVLGAVLLGGSWMIYTELRDRMAEPFSFQGNNKRQRQKLRFRDARDVKRGREVYGDDDTLQEYFGSAFTKKGRGRGTTRGMGKPSRKFTNIYGFDPSEYSFARYVDPITGYTLDEPAITNLSEVQDHFGQIRKEYLDSGEIEKEFMTKGIEAYFVRDGAKQILKIDLTPHNPLLVCTKHTSIAKFPEREFELRQTGQPIIIDRTELPEANEVAEAHEFESKSTFSGPRDYNPIASVVCHLKNTSDGVDSEMHGIGYGSVIITNQHLFRRNNGELRVRTHHGEFTVKNTTTLKMHPVPERDILLVQMPKDFPPFPRRLRFRCTDRGERVVMVGSNFQEKNISSTVSETSITAQSTTPSFMKHWITTKDGHCGLPIVATKDGFVLGIHSLSSLVSTTNMYTGFPDKFETEYLAKLDTLDWTSKWKLNVNTANWGAVTIRTHQPAPLFRTVKNIDVLTDEEWGFQEKSKWLYSQLHGNLKAMAHTKNALVTKHIVKGKCPLFQLYLETHPDARAYFAPLMGAYQKSRLNKEAYIKDLFKYASTIVVGVVDTTVFEESCNEVLNMLRTKGMTKCEYITDTETIITSLNMKAAVGALYSGKKKEYFATLSEIEQDELLRECCRRLYTGQLGVWNGSLKAELRTSEKVALNKTRTFTAAPLDTLLAGKVCVDDFNNKFYSLNMLIPSSVGMTKFYGGWDRLLSGLPDGWIYCDADGSQFDSSLSPYLINAVLRLRSDIMEEWDIGAQMLNNLYTEIIYTPIATPDGTIIKKYKGNNSGQPSTVVDNAIMVIFAMYYSIRVQNVDTPIDDVCKFYANGDDLLIAIRPDMSWLLDTFGPSFAQLGLNYTFDSRTMDKGELWFMSHRGVQYEGMYIPKLEEERIVSILEWDRANEPEHRLEAICASMIEAWGYDTLLKHIREFYCWILDQAPYSELSSQGKAPFISEVALKALYTGNTAQQSELERYLGALKLMGESAEDEEFVFQASSQPTIDAGVVNQPQSRVATTSGTTMARPVPDLDVNAGTIGVFTVPKIKTLSKLHLPRVRGQNVVNLDHLLVYDPEQVDISNARATQGQFDTWYDGIKSEYELNDDQMKIVLNGLMVWCIENGTSPNINGMWTMMDGDTQVEYPIRPIIENAKPTLRQIMAHFSSLAEAYIEKRNMNKPYMPRYGLQRNLTDMSLARYAFDFYEMTSKTPVRAREAHIQMKAAALRNARNTLFGLDGNVGTAEEDTERHTAQDVNRNMHNLLGVRM</sequence>
<feature type="transmembrane region" description="Helical" evidence="34">
    <location>
        <begin position="1053"/>
        <end position="1073"/>
    </location>
</feature>
<dbReference type="InterPro" id="IPR043502">
    <property type="entry name" value="DNA/RNA_pol_sf"/>
</dbReference>
<keyword evidence="19" id="KW-0548">Nucleotidyltransferase</keyword>
<keyword evidence="16" id="KW-1090">Inhibition of host innate immune response by virus</keyword>
<dbReference type="Pfam" id="PF00851">
    <property type="entry name" value="Peptidase_C6"/>
    <property type="match status" value="1"/>
</dbReference>
<evidence type="ECO:0000256" key="23">
    <source>
        <dbReference type="ARBA" id="ARBA00022807"/>
    </source>
</evidence>
<feature type="domain" description="Helicase C-terminal" evidence="37">
    <location>
        <begin position="1449"/>
        <end position="1623"/>
    </location>
</feature>
<dbReference type="Gene3D" id="3.30.70.270">
    <property type="match status" value="1"/>
</dbReference>
<keyword evidence="42" id="KW-1185">Reference proteome</keyword>
<keyword evidence="22" id="KW-0347">Helicase</keyword>
<keyword evidence="14" id="KW-1048">Host nucleus</keyword>
<dbReference type="InterPro" id="IPR027417">
    <property type="entry name" value="P-loop_NTPase"/>
</dbReference>
<evidence type="ECO:0000256" key="14">
    <source>
        <dbReference type="ARBA" id="ARBA00022562"/>
    </source>
</evidence>
<dbReference type="SMART" id="SM00487">
    <property type="entry name" value="DEXDc"/>
    <property type="match status" value="1"/>
</dbReference>
<feature type="transmembrane region" description="Helical" evidence="34">
    <location>
        <begin position="855"/>
        <end position="876"/>
    </location>
</feature>
<dbReference type="PROSITE" id="PS50507">
    <property type="entry name" value="RDRP_SSRNA_POS"/>
    <property type="match status" value="1"/>
</dbReference>
<dbReference type="GO" id="GO:0006508">
    <property type="term" value="P:proteolysis"/>
    <property type="evidence" value="ECO:0007669"/>
    <property type="project" value="UniProtKB-KW"/>
</dbReference>
<evidence type="ECO:0000256" key="29">
    <source>
        <dbReference type="ARBA" id="ARBA00029422"/>
    </source>
</evidence>
<dbReference type="Gene3D" id="3.40.50.300">
    <property type="entry name" value="P-loop containing nucleotide triphosphate hydrolases"/>
    <property type="match status" value="2"/>
</dbReference>
<keyword evidence="23" id="KW-0788">Thiol protease</keyword>
<dbReference type="GO" id="GO:0005198">
    <property type="term" value="F:structural molecule activity"/>
    <property type="evidence" value="ECO:0007669"/>
    <property type="project" value="InterPro"/>
</dbReference>
<dbReference type="RefSeq" id="YP_009553508.1">
    <property type="nucleotide sequence ID" value="NC_040802.1"/>
</dbReference>
<evidence type="ECO:0000256" key="11">
    <source>
        <dbReference type="ARBA" id="ARBA00022520"/>
    </source>
</evidence>
<dbReference type="Pfam" id="PF00270">
    <property type="entry name" value="DEAD"/>
    <property type="match status" value="1"/>
</dbReference>
<dbReference type="SUPFAM" id="SSF56672">
    <property type="entry name" value="DNA/RNA polymerases"/>
    <property type="match status" value="1"/>
</dbReference>
<comment type="function">
    <text evidence="29">Has helicase activity. It may be involved in replication.</text>
</comment>
<dbReference type="CDD" id="cd23175">
    <property type="entry name" value="ps-ssRNAv_Potyviridae_RdRp"/>
    <property type="match status" value="1"/>
</dbReference>